<dbReference type="GO" id="GO:0006352">
    <property type="term" value="P:DNA-templated transcription initiation"/>
    <property type="evidence" value="ECO:0007669"/>
    <property type="project" value="InterPro"/>
</dbReference>
<reference evidence="9 10" key="1">
    <citation type="submission" date="2018-09" db="EMBL/GenBank/DDBJ databases">
        <title>Genome sequencing of Nocardioides immobilis CCTCC AB 2017083 for comparison to Nocardioides silvaticus.</title>
        <authorList>
            <person name="Li C."/>
            <person name="Wang G."/>
        </authorList>
    </citation>
    <scope>NUCLEOTIDE SEQUENCE [LARGE SCALE GENOMIC DNA]</scope>
    <source>
        <strain evidence="9 10">CCTCC AB 2017083</strain>
    </source>
</reference>
<dbReference type="CDD" id="cd06171">
    <property type="entry name" value="Sigma70_r4"/>
    <property type="match status" value="1"/>
</dbReference>
<dbReference type="InterPro" id="IPR039425">
    <property type="entry name" value="RNA_pol_sigma-70-like"/>
</dbReference>
<feature type="region of interest" description="Disordered" evidence="6">
    <location>
        <begin position="42"/>
        <end position="67"/>
    </location>
</feature>
<evidence type="ECO:0000256" key="5">
    <source>
        <dbReference type="ARBA" id="ARBA00023163"/>
    </source>
</evidence>
<dbReference type="PANTHER" id="PTHR43133:SF50">
    <property type="entry name" value="ECF RNA POLYMERASE SIGMA FACTOR SIGM"/>
    <property type="match status" value="1"/>
</dbReference>
<dbReference type="InterPro" id="IPR014325">
    <property type="entry name" value="RNA_pol_sigma-E_actinobac"/>
</dbReference>
<dbReference type="SUPFAM" id="SSF88659">
    <property type="entry name" value="Sigma3 and sigma4 domains of RNA polymerase sigma factors"/>
    <property type="match status" value="1"/>
</dbReference>
<sequence>MPESVDSPAPVSTTSGRSAHSSSAAVDTLRVGAVVTAARVRRRVQPRRPLDPLKGHEGRRVSSRDRDREFADFVRTHRAGLVTTARLLAAGDAHLAEDLVQNALVRVYLAWGRAKAGNVVAYARRTLVNCHADHHRRGFTRRERSAAAVPETVAPDPGTDALDAALVAALGDLPPRMRAAVVLRHVHDLSVDDTAHALGCTTGTVKSQTARGLDKLRAALAVPTLEGDPR</sequence>
<dbReference type="EMBL" id="QXGH01000010">
    <property type="protein sequence ID" value="RHW28457.1"/>
    <property type="molecule type" value="Genomic_DNA"/>
</dbReference>
<dbReference type="InterPro" id="IPR013325">
    <property type="entry name" value="RNA_pol_sigma_r2"/>
</dbReference>
<evidence type="ECO:0000256" key="1">
    <source>
        <dbReference type="ARBA" id="ARBA00010641"/>
    </source>
</evidence>
<dbReference type="Proteomes" id="UP000283644">
    <property type="component" value="Unassembled WGS sequence"/>
</dbReference>
<dbReference type="GO" id="GO:0016987">
    <property type="term" value="F:sigma factor activity"/>
    <property type="evidence" value="ECO:0007669"/>
    <property type="project" value="UniProtKB-KW"/>
</dbReference>
<feature type="compositionally biased region" description="Low complexity" evidence="6">
    <location>
        <begin position="12"/>
        <end position="25"/>
    </location>
</feature>
<evidence type="ECO:0000256" key="2">
    <source>
        <dbReference type="ARBA" id="ARBA00023015"/>
    </source>
</evidence>
<protein>
    <submittedName>
        <fullName evidence="9">SigE family RNA polymerase sigma factor</fullName>
    </submittedName>
</protein>
<evidence type="ECO:0000256" key="3">
    <source>
        <dbReference type="ARBA" id="ARBA00023082"/>
    </source>
</evidence>
<comment type="similarity">
    <text evidence="1">Belongs to the sigma-70 factor family. ECF subfamily.</text>
</comment>
<name>A0A417Y7B9_9ACTN</name>
<keyword evidence="4" id="KW-0238">DNA-binding</keyword>
<evidence type="ECO:0000259" key="7">
    <source>
        <dbReference type="Pfam" id="PF04542"/>
    </source>
</evidence>
<dbReference type="Pfam" id="PF04542">
    <property type="entry name" value="Sigma70_r2"/>
    <property type="match status" value="1"/>
</dbReference>
<evidence type="ECO:0000313" key="9">
    <source>
        <dbReference type="EMBL" id="RHW28457.1"/>
    </source>
</evidence>
<feature type="domain" description="RNA polymerase sigma factor 70 region 4 type 2" evidence="8">
    <location>
        <begin position="165"/>
        <end position="216"/>
    </location>
</feature>
<accession>A0A417Y7B9</accession>
<evidence type="ECO:0000259" key="8">
    <source>
        <dbReference type="Pfam" id="PF08281"/>
    </source>
</evidence>
<dbReference type="InterPro" id="IPR013249">
    <property type="entry name" value="RNA_pol_sigma70_r4_t2"/>
</dbReference>
<evidence type="ECO:0000313" key="10">
    <source>
        <dbReference type="Proteomes" id="UP000283644"/>
    </source>
</evidence>
<keyword evidence="5" id="KW-0804">Transcription</keyword>
<dbReference type="NCBIfam" id="TIGR02983">
    <property type="entry name" value="SigE-fam_strep"/>
    <property type="match status" value="1"/>
</dbReference>
<proteinExistence type="inferred from homology"/>
<dbReference type="Gene3D" id="1.10.10.10">
    <property type="entry name" value="Winged helix-like DNA-binding domain superfamily/Winged helix DNA-binding domain"/>
    <property type="match status" value="1"/>
</dbReference>
<dbReference type="AlphaFoldDB" id="A0A417Y7B9"/>
<feature type="compositionally biased region" description="Basic and acidic residues" evidence="6">
    <location>
        <begin position="48"/>
        <end position="67"/>
    </location>
</feature>
<evidence type="ECO:0000256" key="4">
    <source>
        <dbReference type="ARBA" id="ARBA00023125"/>
    </source>
</evidence>
<organism evidence="9 10">
    <name type="scientific">Nocardioides immobilis</name>
    <dbReference type="NCBI Taxonomy" id="2049295"/>
    <lineage>
        <taxon>Bacteria</taxon>
        <taxon>Bacillati</taxon>
        <taxon>Actinomycetota</taxon>
        <taxon>Actinomycetes</taxon>
        <taxon>Propionibacteriales</taxon>
        <taxon>Nocardioidaceae</taxon>
        <taxon>Nocardioides</taxon>
    </lineage>
</organism>
<dbReference type="Pfam" id="PF08281">
    <property type="entry name" value="Sigma70_r4_2"/>
    <property type="match status" value="1"/>
</dbReference>
<dbReference type="NCBIfam" id="TIGR02937">
    <property type="entry name" value="sigma70-ECF"/>
    <property type="match status" value="1"/>
</dbReference>
<dbReference type="InterPro" id="IPR014284">
    <property type="entry name" value="RNA_pol_sigma-70_dom"/>
</dbReference>
<dbReference type="PANTHER" id="PTHR43133">
    <property type="entry name" value="RNA POLYMERASE ECF-TYPE SIGMA FACTO"/>
    <property type="match status" value="1"/>
</dbReference>
<feature type="domain" description="RNA polymerase sigma-70 region 2" evidence="7">
    <location>
        <begin position="74"/>
        <end position="137"/>
    </location>
</feature>
<keyword evidence="3" id="KW-0731">Sigma factor</keyword>
<dbReference type="InterPro" id="IPR036388">
    <property type="entry name" value="WH-like_DNA-bd_sf"/>
</dbReference>
<gene>
    <name evidence="9" type="ORF">D0Z08_04635</name>
</gene>
<comment type="caution">
    <text evidence="9">The sequence shown here is derived from an EMBL/GenBank/DDBJ whole genome shotgun (WGS) entry which is preliminary data.</text>
</comment>
<dbReference type="SUPFAM" id="SSF88946">
    <property type="entry name" value="Sigma2 domain of RNA polymerase sigma factors"/>
    <property type="match status" value="1"/>
</dbReference>
<dbReference type="GO" id="GO:0003677">
    <property type="term" value="F:DNA binding"/>
    <property type="evidence" value="ECO:0007669"/>
    <property type="project" value="UniProtKB-KW"/>
</dbReference>
<dbReference type="OrthoDB" id="3292386at2"/>
<evidence type="ECO:0000256" key="6">
    <source>
        <dbReference type="SAM" id="MobiDB-lite"/>
    </source>
</evidence>
<dbReference type="Gene3D" id="1.10.1740.10">
    <property type="match status" value="1"/>
</dbReference>
<feature type="region of interest" description="Disordered" evidence="6">
    <location>
        <begin position="1"/>
        <end position="25"/>
    </location>
</feature>
<keyword evidence="10" id="KW-1185">Reference proteome</keyword>
<dbReference type="InterPro" id="IPR013324">
    <property type="entry name" value="RNA_pol_sigma_r3/r4-like"/>
</dbReference>
<dbReference type="InterPro" id="IPR007627">
    <property type="entry name" value="RNA_pol_sigma70_r2"/>
</dbReference>
<keyword evidence="2" id="KW-0805">Transcription regulation</keyword>